<evidence type="ECO:0000256" key="13">
    <source>
        <dbReference type="RuleBase" id="RU003421"/>
    </source>
</evidence>
<keyword evidence="16" id="KW-1185">Reference proteome</keyword>
<evidence type="ECO:0000256" key="5">
    <source>
        <dbReference type="ARBA" id="ARBA00021843"/>
    </source>
</evidence>
<evidence type="ECO:0000256" key="1">
    <source>
        <dbReference type="ARBA" id="ARBA00001585"/>
    </source>
</evidence>
<evidence type="ECO:0000256" key="9">
    <source>
        <dbReference type="ARBA" id="ARBA00022801"/>
    </source>
</evidence>
<evidence type="ECO:0000256" key="2">
    <source>
        <dbReference type="ARBA" id="ARBA00004496"/>
    </source>
</evidence>
<reference evidence="16" key="1">
    <citation type="submission" date="2019-01" db="EMBL/GenBank/DDBJ databases">
        <title>Sphingorhabdus lacus sp.nov., isolated from an oligotrophic freshwater lake.</title>
        <authorList>
            <person name="Park M."/>
        </authorList>
    </citation>
    <scope>NUCLEOTIDE SEQUENCE [LARGE SCALE GENOMIC DNA]</scope>
    <source>
        <strain evidence="16">IMCC1753</strain>
    </source>
</reference>
<proteinExistence type="inferred from homology"/>
<gene>
    <name evidence="15" type="primary">pip</name>
    <name evidence="15" type="ORF">EUU25_08845</name>
</gene>
<dbReference type="PANTHER" id="PTHR43722:SF1">
    <property type="entry name" value="PROLINE IMINOPEPTIDASE"/>
    <property type="match status" value="1"/>
</dbReference>
<dbReference type="InterPro" id="IPR000073">
    <property type="entry name" value="AB_hydrolase_1"/>
</dbReference>
<dbReference type="AlphaFoldDB" id="A0A6I6L9E4"/>
<dbReference type="NCBIfam" id="TIGR01249">
    <property type="entry name" value="pro_imino_pep_1"/>
    <property type="match status" value="1"/>
</dbReference>
<dbReference type="Proteomes" id="UP000428803">
    <property type="component" value="Chromosome"/>
</dbReference>
<evidence type="ECO:0000256" key="3">
    <source>
        <dbReference type="ARBA" id="ARBA00010088"/>
    </source>
</evidence>
<dbReference type="PRINTS" id="PR00793">
    <property type="entry name" value="PROAMNOPTASE"/>
</dbReference>
<dbReference type="InterPro" id="IPR002410">
    <property type="entry name" value="Peptidase_S33"/>
</dbReference>
<evidence type="ECO:0000256" key="7">
    <source>
        <dbReference type="ARBA" id="ARBA00022490"/>
    </source>
</evidence>
<comment type="subcellular location">
    <subcellularLocation>
        <location evidence="2 11">Cytoplasm</location>
    </subcellularLocation>
</comment>
<comment type="similarity">
    <text evidence="3 11 13">Belongs to the peptidase S33 family.</text>
</comment>
<feature type="active site" description="Proton donor" evidence="12">
    <location>
        <position position="308"/>
    </location>
</feature>
<evidence type="ECO:0000256" key="12">
    <source>
        <dbReference type="PIRSR" id="PIRSR006431-1"/>
    </source>
</evidence>
<keyword evidence="8 11" id="KW-0645">Protease</keyword>
<keyword evidence="9 11" id="KW-0378">Hydrolase</keyword>
<accession>A0A6I6L9E4</accession>
<keyword evidence="6 11" id="KW-0031">Aminopeptidase</keyword>
<evidence type="ECO:0000256" key="6">
    <source>
        <dbReference type="ARBA" id="ARBA00022438"/>
    </source>
</evidence>
<protein>
    <recommendedName>
        <fullName evidence="5 11">Proline iminopeptidase</fullName>
        <shortName evidence="11">PIP</shortName>
        <ecNumber evidence="4 11">3.4.11.5</ecNumber>
    </recommendedName>
    <alternativeName>
        <fullName evidence="10 11">Prolyl aminopeptidase</fullName>
    </alternativeName>
</protein>
<dbReference type="EC" id="3.4.11.5" evidence="4 11"/>
<dbReference type="EMBL" id="CP035733">
    <property type="protein sequence ID" value="QGY80717.1"/>
    <property type="molecule type" value="Genomic_DNA"/>
</dbReference>
<feature type="active site" description="Nucleophile" evidence="12">
    <location>
        <position position="126"/>
    </location>
</feature>
<dbReference type="GO" id="GO:0005737">
    <property type="term" value="C:cytoplasm"/>
    <property type="evidence" value="ECO:0007669"/>
    <property type="project" value="UniProtKB-SubCell"/>
</dbReference>
<name>A0A6I6L9E4_9SPHN</name>
<dbReference type="KEGG" id="slaa:EUU25_08845"/>
<evidence type="ECO:0000256" key="4">
    <source>
        <dbReference type="ARBA" id="ARBA00012568"/>
    </source>
</evidence>
<dbReference type="SUPFAM" id="SSF53474">
    <property type="entry name" value="alpha/beta-Hydrolases"/>
    <property type="match status" value="1"/>
</dbReference>
<evidence type="ECO:0000313" key="15">
    <source>
        <dbReference type="EMBL" id="QGY80717.1"/>
    </source>
</evidence>
<dbReference type="Pfam" id="PF00561">
    <property type="entry name" value="Abhydrolase_1"/>
    <property type="match status" value="1"/>
</dbReference>
<dbReference type="PIRSF" id="PIRSF006431">
    <property type="entry name" value="Pept_S33"/>
    <property type="match status" value="1"/>
</dbReference>
<evidence type="ECO:0000256" key="10">
    <source>
        <dbReference type="ARBA" id="ARBA00029605"/>
    </source>
</evidence>
<dbReference type="PANTHER" id="PTHR43722">
    <property type="entry name" value="PROLINE IMINOPEPTIDASE"/>
    <property type="match status" value="1"/>
</dbReference>
<dbReference type="InterPro" id="IPR029058">
    <property type="entry name" value="AB_hydrolase_fold"/>
</dbReference>
<feature type="domain" description="AB hydrolase-1" evidence="14">
    <location>
        <begin position="52"/>
        <end position="310"/>
    </location>
</feature>
<evidence type="ECO:0000313" key="16">
    <source>
        <dbReference type="Proteomes" id="UP000428803"/>
    </source>
</evidence>
<keyword evidence="7 11" id="KW-0963">Cytoplasm</keyword>
<evidence type="ECO:0000256" key="8">
    <source>
        <dbReference type="ARBA" id="ARBA00022670"/>
    </source>
</evidence>
<dbReference type="InterPro" id="IPR005944">
    <property type="entry name" value="Pro_iminopeptidase"/>
</dbReference>
<organism evidence="15 16">
    <name type="scientific">Sphingorhabdus lacus</name>
    <dbReference type="NCBI Taxonomy" id="392610"/>
    <lineage>
        <taxon>Bacteria</taxon>
        <taxon>Pseudomonadati</taxon>
        <taxon>Pseudomonadota</taxon>
        <taxon>Alphaproteobacteria</taxon>
        <taxon>Sphingomonadales</taxon>
        <taxon>Sphingomonadaceae</taxon>
        <taxon>Sphingorhabdus</taxon>
    </lineage>
</organism>
<feature type="active site" evidence="12">
    <location>
        <position position="280"/>
    </location>
</feature>
<dbReference type="Gene3D" id="3.40.50.1820">
    <property type="entry name" value="alpha/beta hydrolase"/>
    <property type="match status" value="1"/>
</dbReference>
<evidence type="ECO:0000256" key="11">
    <source>
        <dbReference type="PIRNR" id="PIRNR006431"/>
    </source>
</evidence>
<evidence type="ECO:0000259" key="14">
    <source>
        <dbReference type="Pfam" id="PF00561"/>
    </source>
</evidence>
<dbReference type="GO" id="GO:0006508">
    <property type="term" value="P:proteolysis"/>
    <property type="evidence" value="ECO:0007669"/>
    <property type="project" value="UniProtKB-KW"/>
</dbReference>
<dbReference type="GO" id="GO:0004177">
    <property type="term" value="F:aminopeptidase activity"/>
    <property type="evidence" value="ECO:0007669"/>
    <property type="project" value="UniProtKB-UniRule"/>
</dbReference>
<comment type="catalytic activity">
    <reaction evidence="1 11 13">
        <text>Release of N-terminal proline from a peptide.</text>
        <dbReference type="EC" id="3.4.11.5"/>
    </reaction>
</comment>
<sequence>MRLILRTPCDTLELCLIVTFYDGQLVRNSGRIDLGQGYDLYYEESGNPNGSPVLYLHGGPGGGMEASARRFHDPAAFNLIMYDQRGAGLSRPTGGVERNNTALLIEDIERLREHLGIRQWIVSGGSWGSTLGLAYAQAHPSRCKALVLRGIFLGTRDEMHWVNQGMRKLFPLEWLECVEGMSEAEQDHLHSTIRARLSGQDREVAVRAAIALAKFEWIAATVNPDLKEIEAELTPEFSLQYSQIVCHYVMNDFFIDPDQLIRKIGKIHGIPGYIVQGTCDWVCPPWSAVRLHRAWPGSKLELLKGAGHSSAEPAVANAILAIMEDLKGRGQ</sequence>